<feature type="transmembrane region" description="Helical" evidence="8">
    <location>
        <begin position="144"/>
        <end position="165"/>
    </location>
</feature>
<evidence type="ECO:0000256" key="8">
    <source>
        <dbReference type="SAM" id="Phobius"/>
    </source>
</evidence>
<feature type="transmembrane region" description="Helical" evidence="8">
    <location>
        <begin position="62"/>
        <end position="82"/>
    </location>
</feature>
<evidence type="ECO:0000256" key="7">
    <source>
        <dbReference type="ARBA" id="ARBA00023136"/>
    </source>
</evidence>
<keyword evidence="7 8" id="KW-0472">Membrane</keyword>
<evidence type="ECO:0000256" key="4">
    <source>
        <dbReference type="ARBA" id="ARBA00022475"/>
    </source>
</evidence>
<evidence type="ECO:0000256" key="1">
    <source>
        <dbReference type="ARBA" id="ARBA00004651"/>
    </source>
</evidence>
<keyword evidence="4" id="KW-1003">Cell membrane</keyword>
<keyword evidence="6 8" id="KW-1133">Transmembrane helix</keyword>
<dbReference type="Proteomes" id="UP000615580">
    <property type="component" value="Unassembled WGS sequence"/>
</dbReference>
<feature type="transmembrane region" description="Helical" evidence="8">
    <location>
        <begin position="186"/>
        <end position="207"/>
    </location>
</feature>
<protein>
    <submittedName>
        <fullName evidence="9">Iron ABC transporter permease</fullName>
    </submittedName>
</protein>
<feature type="transmembrane region" description="Helical" evidence="8">
    <location>
        <begin position="276"/>
        <end position="299"/>
    </location>
</feature>
<keyword evidence="3" id="KW-0813">Transport</keyword>
<feature type="transmembrane region" description="Helical" evidence="8">
    <location>
        <begin position="236"/>
        <end position="264"/>
    </location>
</feature>
<evidence type="ECO:0000313" key="10">
    <source>
        <dbReference type="Proteomes" id="UP000615580"/>
    </source>
</evidence>
<accession>A0ABS0LFI9</accession>
<dbReference type="InterPro" id="IPR000522">
    <property type="entry name" value="ABC_transptr_permease_BtuC"/>
</dbReference>
<dbReference type="InterPro" id="IPR037294">
    <property type="entry name" value="ABC_BtuC-like"/>
</dbReference>
<dbReference type="CDD" id="cd06550">
    <property type="entry name" value="TM_ABC_iron-siderophores_like"/>
    <property type="match status" value="1"/>
</dbReference>
<evidence type="ECO:0000256" key="2">
    <source>
        <dbReference type="ARBA" id="ARBA00007935"/>
    </source>
</evidence>
<keyword evidence="10" id="KW-1185">Reference proteome</keyword>
<dbReference type="Gene3D" id="1.10.3470.10">
    <property type="entry name" value="ABC transporter involved in vitamin B12 uptake, BtuC"/>
    <property type="match status" value="1"/>
</dbReference>
<reference evidence="9 10" key="1">
    <citation type="journal article" date="2020" name="J. Clin. Microbiol.">
        <title>Assessing the Genetic Diversity of Austrian Corynebacterium diphtheriae Clinical Isolates, 2011-2019.</title>
        <authorList>
            <person name="Schaeffer J."/>
            <person name="Huhulescu S."/>
            <person name="Stoeger A."/>
            <person name="Allerberger F."/>
            <person name="Ruppitsch W."/>
        </authorList>
    </citation>
    <scope>NUCLEOTIDE SEQUENCE [LARGE SCALE GENOMIC DNA]</scope>
    <source>
        <strain evidence="9 10">04-17</strain>
    </source>
</reference>
<feature type="transmembrane region" description="Helical" evidence="8">
    <location>
        <begin position="305"/>
        <end position="323"/>
    </location>
</feature>
<dbReference type="PANTHER" id="PTHR30472">
    <property type="entry name" value="FERRIC ENTEROBACTIN TRANSPORT SYSTEM PERMEASE PROTEIN"/>
    <property type="match status" value="1"/>
</dbReference>
<keyword evidence="5 8" id="KW-0812">Transmembrane</keyword>
<name>A0ABS0LFI9_9CORY</name>
<evidence type="ECO:0000313" key="9">
    <source>
        <dbReference type="EMBL" id="MBG9355411.1"/>
    </source>
</evidence>
<evidence type="ECO:0000256" key="5">
    <source>
        <dbReference type="ARBA" id="ARBA00022692"/>
    </source>
</evidence>
<dbReference type="SUPFAM" id="SSF81345">
    <property type="entry name" value="ABC transporter involved in vitamin B12 uptake, BtuC"/>
    <property type="match status" value="1"/>
</dbReference>
<comment type="similarity">
    <text evidence="2">Belongs to the binding-protein-dependent transport system permease family. FecCD subfamily.</text>
</comment>
<evidence type="ECO:0000256" key="3">
    <source>
        <dbReference type="ARBA" id="ARBA00022448"/>
    </source>
</evidence>
<dbReference type="PANTHER" id="PTHR30472:SF25">
    <property type="entry name" value="ABC TRANSPORTER PERMEASE PROTEIN MJ0876-RELATED"/>
    <property type="match status" value="1"/>
</dbReference>
<feature type="transmembrane region" description="Helical" evidence="8">
    <location>
        <begin position="94"/>
        <end position="112"/>
    </location>
</feature>
<organism evidence="9 10">
    <name type="scientific">Corynebacterium belfantii</name>
    <dbReference type="NCBI Taxonomy" id="2014537"/>
    <lineage>
        <taxon>Bacteria</taxon>
        <taxon>Bacillati</taxon>
        <taxon>Actinomycetota</taxon>
        <taxon>Actinomycetes</taxon>
        <taxon>Mycobacteriales</taxon>
        <taxon>Corynebacteriaceae</taxon>
        <taxon>Corynebacterium</taxon>
    </lineage>
</organism>
<evidence type="ECO:0000256" key="6">
    <source>
        <dbReference type="ARBA" id="ARBA00022989"/>
    </source>
</evidence>
<gene>
    <name evidence="9" type="ORF">I4J41_12965</name>
</gene>
<feature type="transmembrane region" description="Helical" evidence="8">
    <location>
        <begin position="12"/>
        <end position="32"/>
    </location>
</feature>
<dbReference type="RefSeq" id="WP_196977964.1">
    <property type="nucleotide sequence ID" value="NZ_JADQVO010000025.1"/>
</dbReference>
<comment type="caution">
    <text evidence="9">The sequence shown here is derived from an EMBL/GenBank/DDBJ whole genome shotgun (WGS) entry which is preliminary data.</text>
</comment>
<sequence length="332" mass="34127">MARVESRTLWAAVVTAVALLATLIVAIAVGALDIRPADIIQELTGSSVLNTQQHAVLLNVRLPRIATAVVVGAMLASSGATYQAVFRNPLADPYLLGVSAGAGLGVTCVIVFGAGLVGIIPAAFVGGVLAVLATYVVAGPRGDATTVILAGVAVAAFASAAQTYIQQSNIDHVQRIFSWMLGSLNVSKWSTVATVALPVAVCLLVLACAHRQLDVITLGDAEAAALGANPRLIRGVLIAIATLGTACVVAISGLIGFVGIVVPHALRLVVGPAHRLLMPLTIAWGAIFMLFADTVARTVLAPSELPVGVVTAVIGAPFFLILLRRYRREALC</sequence>
<feature type="transmembrane region" description="Helical" evidence="8">
    <location>
        <begin position="119"/>
        <end position="138"/>
    </location>
</feature>
<proteinExistence type="inferred from homology"/>
<dbReference type="EMBL" id="JADQUG010000092">
    <property type="protein sequence ID" value="MBG9355411.1"/>
    <property type="molecule type" value="Genomic_DNA"/>
</dbReference>
<dbReference type="Pfam" id="PF01032">
    <property type="entry name" value="FecCD"/>
    <property type="match status" value="1"/>
</dbReference>
<comment type="subcellular location">
    <subcellularLocation>
        <location evidence="1">Cell membrane</location>
        <topology evidence="1">Multi-pass membrane protein</topology>
    </subcellularLocation>
</comment>